<organism evidence="9 10">
    <name type="scientific">Clostridium oceanicum</name>
    <dbReference type="NCBI Taxonomy" id="1543"/>
    <lineage>
        <taxon>Bacteria</taxon>
        <taxon>Bacillati</taxon>
        <taxon>Bacillota</taxon>
        <taxon>Clostridia</taxon>
        <taxon>Eubacteriales</taxon>
        <taxon>Clostridiaceae</taxon>
        <taxon>Clostridium</taxon>
    </lineage>
</organism>
<evidence type="ECO:0000256" key="7">
    <source>
        <dbReference type="ARBA" id="ARBA00023136"/>
    </source>
</evidence>
<protein>
    <submittedName>
        <fullName evidence="9">AI-2E family transporter</fullName>
    </submittedName>
</protein>
<evidence type="ECO:0000256" key="8">
    <source>
        <dbReference type="SAM" id="Phobius"/>
    </source>
</evidence>
<gene>
    <name evidence="9" type="ORF">GCM10008906_06760</name>
</gene>
<keyword evidence="4" id="KW-1003">Cell membrane</keyword>
<dbReference type="Pfam" id="PF01594">
    <property type="entry name" value="AI-2E_transport"/>
    <property type="match status" value="1"/>
</dbReference>
<dbReference type="Proteomes" id="UP001501510">
    <property type="component" value="Unassembled WGS sequence"/>
</dbReference>
<feature type="transmembrane region" description="Helical" evidence="8">
    <location>
        <begin position="153"/>
        <end position="175"/>
    </location>
</feature>
<evidence type="ECO:0000256" key="1">
    <source>
        <dbReference type="ARBA" id="ARBA00004651"/>
    </source>
</evidence>
<keyword evidence="6 8" id="KW-1133">Transmembrane helix</keyword>
<dbReference type="PANTHER" id="PTHR21716">
    <property type="entry name" value="TRANSMEMBRANE PROTEIN"/>
    <property type="match status" value="1"/>
</dbReference>
<keyword evidence="7 8" id="KW-0472">Membrane</keyword>
<name>A0ABP3UHN7_9CLOT</name>
<keyword evidence="5 8" id="KW-0812">Transmembrane</keyword>
<feature type="transmembrane region" description="Helical" evidence="8">
    <location>
        <begin position="319"/>
        <end position="339"/>
    </location>
</feature>
<comment type="caution">
    <text evidence="9">The sequence shown here is derived from an EMBL/GenBank/DDBJ whole genome shotgun (WGS) entry which is preliminary data.</text>
</comment>
<dbReference type="RefSeq" id="WP_343758893.1">
    <property type="nucleotide sequence ID" value="NZ_BAAACG010000006.1"/>
</dbReference>
<proteinExistence type="inferred from homology"/>
<feature type="transmembrane region" description="Helical" evidence="8">
    <location>
        <begin position="40"/>
        <end position="58"/>
    </location>
</feature>
<sequence>MINLIKNNDKFYKYIKYFILGIILLFLLFLIFKLRIIRELLNLILISFIFYYILKPVHKFLKSKGINNKVSALMLIIFSIIFVTLVITSIIPSIFKETTGMNNSIKNIENILDGFYKHIKFLKNNKTMYILLDKISAKFNSAMLEIGTKFLEYILNLGSNLLDFAVIPIICYYFLSDEKFIKRNIFRIFPIKIKKIAENIAKDIDKILEKYIISQIFLCALIGIVTFLILIMLKIEFPIVLSLFNAFFNIVPYFGPIIGAIPAVFIAFIKSPKSALWTLILLYLLQQIEGNIICPKVTGESIDMHPLTVILLLTIGGKLSGFVGMILAIPVGVIIKVIYEDLNYYLF</sequence>
<feature type="transmembrane region" description="Helical" evidence="8">
    <location>
        <begin position="211"/>
        <end position="233"/>
    </location>
</feature>
<dbReference type="PANTHER" id="PTHR21716:SF53">
    <property type="entry name" value="PERMEASE PERM-RELATED"/>
    <property type="match status" value="1"/>
</dbReference>
<reference evidence="10" key="1">
    <citation type="journal article" date="2019" name="Int. J. Syst. Evol. Microbiol.">
        <title>The Global Catalogue of Microorganisms (GCM) 10K type strain sequencing project: providing services to taxonomists for standard genome sequencing and annotation.</title>
        <authorList>
            <consortium name="The Broad Institute Genomics Platform"/>
            <consortium name="The Broad Institute Genome Sequencing Center for Infectious Disease"/>
            <person name="Wu L."/>
            <person name="Ma J."/>
        </authorList>
    </citation>
    <scope>NUCLEOTIDE SEQUENCE [LARGE SCALE GENOMIC DNA]</scope>
    <source>
        <strain evidence="10">JCM 1407</strain>
    </source>
</reference>
<feature type="transmembrane region" description="Helical" evidence="8">
    <location>
        <begin position="239"/>
        <end position="269"/>
    </location>
</feature>
<accession>A0ABP3UHN7</accession>
<feature type="transmembrane region" description="Helical" evidence="8">
    <location>
        <begin position="70"/>
        <end position="95"/>
    </location>
</feature>
<evidence type="ECO:0000256" key="2">
    <source>
        <dbReference type="ARBA" id="ARBA00009773"/>
    </source>
</evidence>
<comment type="subcellular location">
    <subcellularLocation>
        <location evidence="1">Cell membrane</location>
        <topology evidence="1">Multi-pass membrane protein</topology>
    </subcellularLocation>
</comment>
<dbReference type="EMBL" id="BAAACG010000006">
    <property type="protein sequence ID" value="GAA0734548.1"/>
    <property type="molecule type" value="Genomic_DNA"/>
</dbReference>
<evidence type="ECO:0000256" key="4">
    <source>
        <dbReference type="ARBA" id="ARBA00022475"/>
    </source>
</evidence>
<evidence type="ECO:0000256" key="3">
    <source>
        <dbReference type="ARBA" id="ARBA00022448"/>
    </source>
</evidence>
<evidence type="ECO:0000256" key="5">
    <source>
        <dbReference type="ARBA" id="ARBA00022692"/>
    </source>
</evidence>
<evidence type="ECO:0000256" key="6">
    <source>
        <dbReference type="ARBA" id="ARBA00022989"/>
    </source>
</evidence>
<evidence type="ECO:0000313" key="9">
    <source>
        <dbReference type="EMBL" id="GAA0734548.1"/>
    </source>
</evidence>
<evidence type="ECO:0000313" key="10">
    <source>
        <dbReference type="Proteomes" id="UP001501510"/>
    </source>
</evidence>
<keyword evidence="10" id="KW-1185">Reference proteome</keyword>
<dbReference type="InterPro" id="IPR002549">
    <property type="entry name" value="AI-2E-like"/>
</dbReference>
<keyword evidence="3" id="KW-0813">Transport</keyword>
<comment type="similarity">
    <text evidence="2">Belongs to the autoinducer-2 exporter (AI-2E) (TC 2.A.86) family.</text>
</comment>
<feature type="transmembrane region" description="Helical" evidence="8">
    <location>
        <begin position="14"/>
        <end position="34"/>
    </location>
</feature>